<gene>
    <name evidence="1" type="ORF">LCGC14_3055550</name>
</gene>
<feature type="non-terminal residue" evidence="1">
    <location>
        <position position="63"/>
    </location>
</feature>
<comment type="caution">
    <text evidence="1">The sequence shown here is derived from an EMBL/GenBank/DDBJ whole genome shotgun (WGS) entry which is preliminary data.</text>
</comment>
<sequence length="63" mass="7475">MASFGRASRKRYETLHYLLQKIMDEAIQVMDFTIVCGFRNKRAQEKAFDEGKSEKHWPNSKHN</sequence>
<proteinExistence type="predicted"/>
<name>A0A0F8ZB88_9ZZZZ</name>
<reference evidence="1" key="1">
    <citation type="journal article" date="2015" name="Nature">
        <title>Complex archaea that bridge the gap between prokaryotes and eukaryotes.</title>
        <authorList>
            <person name="Spang A."/>
            <person name="Saw J.H."/>
            <person name="Jorgensen S.L."/>
            <person name="Zaremba-Niedzwiedzka K."/>
            <person name="Martijn J."/>
            <person name="Lind A.E."/>
            <person name="van Eijk R."/>
            <person name="Schleper C."/>
            <person name="Guy L."/>
            <person name="Ettema T.J."/>
        </authorList>
    </citation>
    <scope>NUCLEOTIDE SEQUENCE</scope>
</reference>
<accession>A0A0F8ZB88</accession>
<protein>
    <recommendedName>
        <fullName evidence="2">Peptidase M15B domain-containing protein</fullName>
    </recommendedName>
</protein>
<dbReference type="AlphaFoldDB" id="A0A0F8ZB88"/>
<evidence type="ECO:0000313" key="1">
    <source>
        <dbReference type="EMBL" id="KKK57331.1"/>
    </source>
</evidence>
<evidence type="ECO:0008006" key="2">
    <source>
        <dbReference type="Google" id="ProtNLM"/>
    </source>
</evidence>
<dbReference type="EMBL" id="LAZR01064538">
    <property type="protein sequence ID" value="KKK57331.1"/>
    <property type="molecule type" value="Genomic_DNA"/>
</dbReference>
<organism evidence="1">
    <name type="scientific">marine sediment metagenome</name>
    <dbReference type="NCBI Taxonomy" id="412755"/>
    <lineage>
        <taxon>unclassified sequences</taxon>
        <taxon>metagenomes</taxon>
        <taxon>ecological metagenomes</taxon>
    </lineage>
</organism>